<dbReference type="InterPro" id="IPR003593">
    <property type="entry name" value="AAA+_ATPase"/>
</dbReference>
<dbReference type="PANTHER" id="PTHR42759">
    <property type="entry name" value="MOXR FAMILY PROTEIN"/>
    <property type="match status" value="1"/>
</dbReference>
<dbReference type="Gene3D" id="3.40.50.300">
    <property type="entry name" value="P-loop containing nucleotide triphosphate hydrolases"/>
    <property type="match status" value="1"/>
</dbReference>
<dbReference type="InterPro" id="IPR041628">
    <property type="entry name" value="ChlI/MoxR_AAA_lid"/>
</dbReference>
<dbReference type="CDD" id="cd00009">
    <property type="entry name" value="AAA"/>
    <property type="match status" value="1"/>
</dbReference>
<dbReference type="RefSeq" id="WP_062265193.1">
    <property type="nucleotide sequence ID" value="NZ_LT158599.1"/>
</dbReference>
<evidence type="ECO:0000259" key="1">
    <source>
        <dbReference type="SMART" id="SM00382"/>
    </source>
</evidence>
<dbReference type="PIRSF" id="PIRSF002849">
    <property type="entry name" value="AAA_ATPase_chaperone_MoxR_prd"/>
    <property type="match status" value="1"/>
</dbReference>
<dbReference type="Pfam" id="PF17863">
    <property type="entry name" value="AAA_lid_2"/>
    <property type="match status" value="1"/>
</dbReference>
<dbReference type="PANTHER" id="PTHR42759:SF1">
    <property type="entry name" value="MAGNESIUM-CHELATASE SUBUNIT CHLD"/>
    <property type="match status" value="1"/>
</dbReference>
<evidence type="ECO:0000313" key="3">
    <source>
        <dbReference type="Proteomes" id="UP000069850"/>
    </source>
</evidence>
<protein>
    <recommendedName>
        <fullName evidence="1">AAA+ ATPase domain-containing protein</fullName>
    </recommendedName>
</protein>
<name>A0A0X3BPP3_9EURY</name>
<gene>
    <name evidence="2" type="ORF">MMAB1_2808</name>
</gene>
<feature type="domain" description="AAA+ ATPase" evidence="1">
    <location>
        <begin position="43"/>
        <end position="186"/>
    </location>
</feature>
<dbReference type="GO" id="GO:0016887">
    <property type="term" value="F:ATP hydrolysis activity"/>
    <property type="evidence" value="ECO:0007669"/>
    <property type="project" value="InterPro"/>
</dbReference>
<dbReference type="InterPro" id="IPR027417">
    <property type="entry name" value="P-loop_NTPase"/>
</dbReference>
<dbReference type="SMART" id="SM00382">
    <property type="entry name" value="AAA"/>
    <property type="match status" value="1"/>
</dbReference>
<dbReference type="SUPFAM" id="SSF52540">
    <property type="entry name" value="P-loop containing nucleoside triphosphate hydrolases"/>
    <property type="match status" value="1"/>
</dbReference>
<dbReference type="EMBL" id="LT158599">
    <property type="protein sequence ID" value="CVK34021.1"/>
    <property type="molecule type" value="Genomic_DNA"/>
</dbReference>
<dbReference type="OrthoDB" id="24581at2157"/>
<reference evidence="2 3" key="1">
    <citation type="submission" date="2016-01" db="EMBL/GenBank/DDBJ databases">
        <authorList>
            <person name="Manzoor S."/>
        </authorList>
    </citation>
    <scope>NUCLEOTIDE SEQUENCE [LARGE SCALE GENOMIC DNA]</scope>
    <source>
        <strain evidence="2">Methanoculleus sp MAB1</strain>
    </source>
</reference>
<dbReference type="AlphaFoldDB" id="A0A0X3BPP3"/>
<dbReference type="Gene3D" id="1.10.8.80">
    <property type="entry name" value="Magnesium chelatase subunit I, C-Terminal domain"/>
    <property type="match status" value="1"/>
</dbReference>
<sequence length="323" mass="35981">MSDNLTERIEAVKNAYEDIALVVQQLVVGNQPLIEEIFISMISGGNLLIEGVPGTAKTTICKVIARLIDYDFKRVQGAVDTQPADIIGVRVYDRNRNEFVLQRGPIFTNFLMVDEINRLTPRTQSALLEAMSEGQATIDGITYPLADPYFVIATQNPYEFEGTFPLIEAQRDRFMFSAILTHLDAENELEVLRRERSGELDWRVYRDRITSILGPEDTRAMAATVREVRVDETVLEYMRDIVLATRAHGDIRLGASSRSSISFLRGSMARAAINGRTYVIPDDVRALALPVLRHRLLLTREAAITGVTPDAVIAGILESVGVS</sequence>
<proteinExistence type="predicted"/>
<evidence type="ECO:0000313" key="2">
    <source>
        <dbReference type="EMBL" id="CVK34021.1"/>
    </source>
</evidence>
<dbReference type="Proteomes" id="UP000069850">
    <property type="component" value="Chromosome 1"/>
</dbReference>
<accession>A0A0X3BPP3</accession>
<dbReference type="InterPro" id="IPR011703">
    <property type="entry name" value="ATPase_AAA-3"/>
</dbReference>
<dbReference type="InterPro" id="IPR050764">
    <property type="entry name" value="CbbQ/NirQ/NorQ/GpvN"/>
</dbReference>
<organism evidence="2 3">
    <name type="scientific">Methanoculleus bourgensis</name>
    <dbReference type="NCBI Taxonomy" id="83986"/>
    <lineage>
        <taxon>Archaea</taxon>
        <taxon>Methanobacteriati</taxon>
        <taxon>Methanobacteriota</taxon>
        <taxon>Stenosarchaea group</taxon>
        <taxon>Methanomicrobia</taxon>
        <taxon>Methanomicrobiales</taxon>
        <taxon>Methanomicrobiaceae</taxon>
        <taxon>Methanoculleus</taxon>
    </lineage>
</organism>
<dbReference type="Pfam" id="PF07726">
    <property type="entry name" value="AAA_3"/>
    <property type="match status" value="1"/>
</dbReference>
<dbReference type="GeneID" id="27138354"/>
<dbReference type="GO" id="GO:0005524">
    <property type="term" value="F:ATP binding"/>
    <property type="evidence" value="ECO:0007669"/>
    <property type="project" value="InterPro"/>
</dbReference>
<dbReference type="KEGG" id="mema:MMAB1_2808"/>